<keyword evidence="8" id="KW-0411">Iron-sulfur</keyword>
<evidence type="ECO:0000256" key="8">
    <source>
        <dbReference type="ARBA" id="ARBA00023014"/>
    </source>
</evidence>
<accession>A0A364K764</accession>
<evidence type="ECO:0000256" key="10">
    <source>
        <dbReference type="ARBA" id="ARBA00041766"/>
    </source>
</evidence>
<name>A0A364K764_9BACL</name>
<keyword evidence="5" id="KW-0004">4Fe-4S</keyword>
<reference evidence="12 13" key="2">
    <citation type="submission" date="2018-06" db="EMBL/GenBank/DDBJ databases">
        <authorList>
            <person name="Zhirakovskaya E."/>
        </authorList>
    </citation>
    <scope>NUCLEOTIDE SEQUENCE [LARGE SCALE GENOMIC DNA]</scope>
    <source>
        <strain evidence="12 13">FBKL4.011</strain>
    </source>
</reference>
<evidence type="ECO:0000256" key="9">
    <source>
        <dbReference type="ARBA" id="ARBA00023239"/>
    </source>
</evidence>
<keyword evidence="7" id="KW-0408">Iron</keyword>
<dbReference type="EC" id="4.3.1.17" evidence="3"/>
<evidence type="ECO:0000313" key="12">
    <source>
        <dbReference type="EMBL" id="RAL26133.1"/>
    </source>
</evidence>
<proteinExistence type="inferred from homology"/>
<comment type="similarity">
    <text evidence="2">Belongs to the iron-sulfur dependent L-serine dehydratase family.</text>
</comment>
<evidence type="ECO:0000313" key="13">
    <source>
        <dbReference type="Proteomes" id="UP000251213"/>
    </source>
</evidence>
<evidence type="ECO:0000256" key="5">
    <source>
        <dbReference type="ARBA" id="ARBA00022485"/>
    </source>
</evidence>
<keyword evidence="13" id="KW-1185">Reference proteome</keyword>
<evidence type="ECO:0000256" key="11">
    <source>
        <dbReference type="ARBA" id="ARBA00049406"/>
    </source>
</evidence>
<dbReference type="InterPro" id="IPR051318">
    <property type="entry name" value="Fe-S_L-Ser"/>
</dbReference>
<evidence type="ECO:0000256" key="1">
    <source>
        <dbReference type="ARBA" id="ARBA00001966"/>
    </source>
</evidence>
<dbReference type="Proteomes" id="UP000251213">
    <property type="component" value="Unassembled WGS sequence"/>
</dbReference>
<evidence type="ECO:0000256" key="6">
    <source>
        <dbReference type="ARBA" id="ARBA00022723"/>
    </source>
</evidence>
<dbReference type="PANTHER" id="PTHR30182">
    <property type="entry name" value="L-SERINE DEHYDRATASE"/>
    <property type="match status" value="1"/>
</dbReference>
<protein>
    <recommendedName>
        <fullName evidence="3">L-serine ammonia-lyase</fullName>
        <ecNumber evidence="3">4.3.1.17</ecNumber>
    </recommendedName>
    <alternativeName>
        <fullName evidence="10">L-serine deaminase</fullName>
    </alternativeName>
</protein>
<organism evidence="12 13">
    <name type="scientific">Thermoflavimicrobium daqui</name>
    <dbReference type="NCBI Taxonomy" id="2137476"/>
    <lineage>
        <taxon>Bacteria</taxon>
        <taxon>Bacillati</taxon>
        <taxon>Bacillota</taxon>
        <taxon>Bacilli</taxon>
        <taxon>Bacillales</taxon>
        <taxon>Thermoactinomycetaceae</taxon>
        <taxon>Thermoflavimicrobium</taxon>
    </lineage>
</organism>
<keyword evidence="4" id="KW-0312">Gluconeogenesis</keyword>
<dbReference type="GO" id="GO:0051539">
    <property type="term" value="F:4 iron, 4 sulfur cluster binding"/>
    <property type="evidence" value="ECO:0007669"/>
    <property type="project" value="UniProtKB-KW"/>
</dbReference>
<dbReference type="GO" id="GO:0006094">
    <property type="term" value="P:gluconeogenesis"/>
    <property type="evidence" value="ECO:0007669"/>
    <property type="project" value="UniProtKB-KW"/>
</dbReference>
<evidence type="ECO:0000256" key="2">
    <source>
        <dbReference type="ARBA" id="ARBA00008636"/>
    </source>
</evidence>
<dbReference type="GO" id="GO:0046872">
    <property type="term" value="F:metal ion binding"/>
    <property type="evidence" value="ECO:0007669"/>
    <property type="project" value="UniProtKB-KW"/>
</dbReference>
<evidence type="ECO:0000256" key="4">
    <source>
        <dbReference type="ARBA" id="ARBA00022432"/>
    </source>
</evidence>
<dbReference type="EMBL" id="QJKK01000002">
    <property type="protein sequence ID" value="RAL26133.1"/>
    <property type="molecule type" value="Genomic_DNA"/>
</dbReference>
<evidence type="ECO:0000256" key="7">
    <source>
        <dbReference type="ARBA" id="ARBA00023004"/>
    </source>
</evidence>
<comment type="catalytic activity">
    <reaction evidence="11">
        <text>L-serine = pyruvate + NH4(+)</text>
        <dbReference type="Rhea" id="RHEA:19169"/>
        <dbReference type="ChEBI" id="CHEBI:15361"/>
        <dbReference type="ChEBI" id="CHEBI:28938"/>
        <dbReference type="ChEBI" id="CHEBI:33384"/>
        <dbReference type="EC" id="4.3.1.17"/>
    </reaction>
</comment>
<keyword evidence="9" id="KW-0456">Lyase</keyword>
<sequence length="110" mass="11945">MKLQSVAEVVTIAEAEERKISEIMIQQEVQINRPNEEIFAEMADGTPSHPAEAVVGVKSVIPTDEVISAMYKMGQMMPVALKETALGGLATTPTARAFKQKIFGLEAKDL</sequence>
<reference evidence="12 13" key="1">
    <citation type="submission" date="2018-06" db="EMBL/GenBank/DDBJ databases">
        <title>Thermoflavimicrobium daqus sp. nov., a thermophilic microbe isolated from Moutai-flavour Daqu.</title>
        <authorList>
            <person name="Wang X."/>
            <person name="Zhou H."/>
        </authorList>
    </citation>
    <scope>NUCLEOTIDE SEQUENCE [LARGE SCALE GENOMIC DNA]</scope>
    <source>
        <strain evidence="12 13">FBKL4.011</strain>
    </source>
</reference>
<comment type="cofactor">
    <cofactor evidence="1">
        <name>[4Fe-4S] cluster</name>
        <dbReference type="ChEBI" id="CHEBI:49883"/>
    </cofactor>
</comment>
<dbReference type="AlphaFoldDB" id="A0A364K764"/>
<dbReference type="GO" id="GO:0003941">
    <property type="term" value="F:L-serine ammonia-lyase activity"/>
    <property type="evidence" value="ECO:0007669"/>
    <property type="project" value="UniProtKB-EC"/>
</dbReference>
<keyword evidence="6" id="KW-0479">Metal-binding</keyword>
<evidence type="ECO:0000256" key="3">
    <source>
        <dbReference type="ARBA" id="ARBA00012093"/>
    </source>
</evidence>
<dbReference type="PANTHER" id="PTHR30182:SF1">
    <property type="entry name" value="L-SERINE DEHYDRATASE 1"/>
    <property type="match status" value="1"/>
</dbReference>
<gene>
    <name evidence="12" type="ORF">DL897_03795</name>
</gene>
<comment type="caution">
    <text evidence="12">The sequence shown here is derived from an EMBL/GenBank/DDBJ whole genome shotgun (WGS) entry which is preliminary data.</text>
</comment>